<dbReference type="GO" id="GO:2000134">
    <property type="term" value="P:negative regulation of G1/S transition of mitotic cell cycle"/>
    <property type="evidence" value="ECO:0007669"/>
    <property type="project" value="TreeGrafter"/>
</dbReference>
<protein>
    <recommendedName>
        <fullName evidence="2">Retinoblastoma-associated protein C-terminal domain-containing protein</fullName>
    </recommendedName>
</protein>
<dbReference type="Proteomes" id="UP000678393">
    <property type="component" value="Unassembled WGS sequence"/>
</dbReference>
<feature type="region of interest" description="Disordered" evidence="1">
    <location>
        <begin position="1"/>
        <end position="32"/>
    </location>
</feature>
<dbReference type="GO" id="GO:0006357">
    <property type="term" value="P:regulation of transcription by RNA polymerase II"/>
    <property type="evidence" value="ECO:0007669"/>
    <property type="project" value="InterPro"/>
</dbReference>
<dbReference type="PANTHER" id="PTHR13742:SF17">
    <property type="entry name" value="RE32990P-RELATED"/>
    <property type="match status" value="1"/>
</dbReference>
<dbReference type="GO" id="GO:0005667">
    <property type="term" value="C:transcription regulator complex"/>
    <property type="evidence" value="ECO:0007669"/>
    <property type="project" value="TreeGrafter"/>
</dbReference>
<proteinExistence type="predicted"/>
<dbReference type="InterPro" id="IPR028309">
    <property type="entry name" value="RB_fam"/>
</dbReference>
<dbReference type="AlphaFoldDB" id="A0A8S3ZXS9"/>
<name>A0A8S3ZXS9_9EUPU</name>
<gene>
    <name evidence="3" type="ORF">CUNI_LOCUS18526</name>
</gene>
<dbReference type="GO" id="GO:0030154">
    <property type="term" value="P:cell differentiation"/>
    <property type="evidence" value="ECO:0007669"/>
    <property type="project" value="TreeGrafter"/>
</dbReference>
<evidence type="ECO:0000313" key="3">
    <source>
        <dbReference type="EMBL" id="CAG5132968.1"/>
    </source>
</evidence>
<feature type="compositionally biased region" description="Pro residues" evidence="1">
    <location>
        <begin position="12"/>
        <end position="22"/>
    </location>
</feature>
<dbReference type="EMBL" id="CAJHNH020005780">
    <property type="protein sequence ID" value="CAG5132968.1"/>
    <property type="molecule type" value="Genomic_DNA"/>
</dbReference>
<feature type="domain" description="Retinoblastoma-associated protein C-terminal" evidence="2">
    <location>
        <begin position="61"/>
        <end position="176"/>
    </location>
</feature>
<comment type="caution">
    <text evidence="3">The sequence shown here is derived from an EMBL/GenBank/DDBJ whole genome shotgun (WGS) entry which is preliminary data.</text>
</comment>
<dbReference type="Gene3D" id="1.10.472.10">
    <property type="entry name" value="Cyclin-like"/>
    <property type="match status" value="1"/>
</dbReference>
<dbReference type="InterPro" id="IPR015030">
    <property type="entry name" value="RB_C"/>
</dbReference>
<dbReference type="OrthoDB" id="844594at2759"/>
<dbReference type="GO" id="GO:0000977">
    <property type="term" value="F:RNA polymerase II transcription regulatory region sequence-specific DNA binding"/>
    <property type="evidence" value="ECO:0007669"/>
    <property type="project" value="TreeGrafter"/>
</dbReference>
<reference evidence="3" key="1">
    <citation type="submission" date="2021-04" db="EMBL/GenBank/DDBJ databases">
        <authorList>
            <consortium name="Molecular Ecology Group"/>
        </authorList>
    </citation>
    <scope>NUCLEOTIDE SEQUENCE</scope>
</reference>
<evidence type="ECO:0000259" key="2">
    <source>
        <dbReference type="SMART" id="SM01369"/>
    </source>
</evidence>
<sequence length="176" mass="19753">HPTVRSSSTLPHPNPSSQPPTPTRFVGGGAEFDSEEERGDLIHFYNMVFLKNIRSFAMKFSEKTADSKDQPKLSPLPAVRCLTSSPRRVSNIHPVFISPHRGVVHPYTRGMSYSFNLSPSKDLQAINKMIRQGIKSTTKRVLEVDQEDTVQSPAKRLASAHPFMRRLQDLGSLENQ</sequence>
<dbReference type="PANTHER" id="PTHR13742">
    <property type="entry name" value="RETINOBLASTOMA-ASSOCIATED PROTEIN RB -RELATED"/>
    <property type="match status" value="1"/>
</dbReference>
<accession>A0A8S3ZXS9</accession>
<feature type="non-terminal residue" evidence="3">
    <location>
        <position position="1"/>
    </location>
</feature>
<dbReference type="GO" id="GO:0000785">
    <property type="term" value="C:chromatin"/>
    <property type="evidence" value="ECO:0007669"/>
    <property type="project" value="TreeGrafter"/>
</dbReference>
<evidence type="ECO:0000313" key="4">
    <source>
        <dbReference type="Proteomes" id="UP000678393"/>
    </source>
</evidence>
<dbReference type="SMART" id="SM01369">
    <property type="entry name" value="Rb_C"/>
    <property type="match status" value="1"/>
</dbReference>
<organism evidence="3 4">
    <name type="scientific">Candidula unifasciata</name>
    <dbReference type="NCBI Taxonomy" id="100452"/>
    <lineage>
        <taxon>Eukaryota</taxon>
        <taxon>Metazoa</taxon>
        <taxon>Spiralia</taxon>
        <taxon>Lophotrochozoa</taxon>
        <taxon>Mollusca</taxon>
        <taxon>Gastropoda</taxon>
        <taxon>Heterobranchia</taxon>
        <taxon>Euthyneura</taxon>
        <taxon>Panpulmonata</taxon>
        <taxon>Eupulmonata</taxon>
        <taxon>Stylommatophora</taxon>
        <taxon>Helicina</taxon>
        <taxon>Helicoidea</taxon>
        <taxon>Geomitridae</taxon>
        <taxon>Candidula</taxon>
    </lineage>
</organism>
<feature type="compositionally biased region" description="Polar residues" evidence="1">
    <location>
        <begin position="1"/>
        <end position="10"/>
    </location>
</feature>
<evidence type="ECO:0000256" key="1">
    <source>
        <dbReference type="SAM" id="MobiDB-lite"/>
    </source>
</evidence>
<keyword evidence="4" id="KW-1185">Reference proteome</keyword>